<dbReference type="KEGG" id="sfl:CP0219"/>
<dbReference type="PATRIC" id="fig|198214.7.peg.5475"/>
<dbReference type="HOGENOM" id="CLU_2994226_0_0_6"/>
<geneLocation type="plasmid" evidence="1 2">
    <name>pCP301</name>
</geneLocation>
<proteinExistence type="predicted"/>
<name>A0A0H2USY3_SHIFL</name>
<gene>
    <name evidence="1" type="ORF">SF_p0219</name>
</gene>
<dbReference type="AlphaFoldDB" id="A0A0H2USY3"/>
<evidence type="ECO:0000313" key="2">
    <source>
        <dbReference type="Proteomes" id="UP000001006"/>
    </source>
</evidence>
<dbReference type="PaxDb" id="198214-CP0219"/>
<dbReference type="Proteomes" id="UP000001006">
    <property type="component" value="Plasmid pCP301"/>
</dbReference>
<organism evidence="1 2">
    <name type="scientific">Shigella flexneri</name>
    <dbReference type="NCBI Taxonomy" id="623"/>
    <lineage>
        <taxon>Bacteria</taxon>
        <taxon>Pseudomonadati</taxon>
        <taxon>Pseudomonadota</taxon>
        <taxon>Gammaproteobacteria</taxon>
        <taxon>Enterobacterales</taxon>
        <taxon>Enterobacteriaceae</taxon>
        <taxon>Shigella</taxon>
    </lineage>
</organism>
<protein>
    <submittedName>
        <fullName evidence="1">Uncharacterized protein</fullName>
    </submittedName>
</protein>
<sequence>MLSGQIFCIPLNNLVGDKINYDEITKITARDWRQYRAPGWQITHQKRYCQTLRVMTPTY</sequence>
<reference evidence="1 2" key="1">
    <citation type="journal article" date="2002" name="Nucleic Acids Res.">
        <title>Genome sequence of Shigella flexneri 2a: insights into pathogenicity through comparison with genomes of Escherichia coli K12 and O157.</title>
        <authorList>
            <person name="Jin Q."/>
            <person name="Yuan Z."/>
            <person name="Xu J."/>
            <person name="Wang Y."/>
            <person name="Shen Y."/>
            <person name="Lu W."/>
            <person name="Wang J."/>
            <person name="Liu H."/>
            <person name="Yang J."/>
            <person name="Yang F."/>
            <person name="Zhang X."/>
            <person name="Zhang J."/>
            <person name="Yang G."/>
            <person name="Wu H."/>
            <person name="Qu D."/>
            <person name="Dong J."/>
            <person name="Sun L."/>
            <person name="Xue Y."/>
            <person name="Zhao A."/>
            <person name="Gao Y."/>
            <person name="Zhu J."/>
            <person name="Kan B."/>
            <person name="Ding K."/>
            <person name="Chen S."/>
            <person name="Cheng H."/>
            <person name="Yao Z."/>
            <person name="He B."/>
            <person name="Chen R."/>
            <person name="Ma D."/>
            <person name="Qiang B."/>
            <person name="Wen Y."/>
            <person name="Hou Y."/>
            <person name="Yu J."/>
        </authorList>
    </citation>
    <scope>NUCLEOTIDE SEQUENCE [LARGE SCALE GENOMIC DNA]</scope>
    <source>
        <strain evidence="2">301 / Serotype 2a</strain>
    </source>
</reference>
<evidence type="ECO:0000313" key="1">
    <source>
        <dbReference type="EMBL" id="AAL72548.1"/>
    </source>
</evidence>
<dbReference type="EMBL" id="AF386526">
    <property type="protein sequence ID" value="AAL72548.1"/>
    <property type="molecule type" value="Genomic_DNA"/>
</dbReference>
<dbReference type="OMA" id="CQTLRTH"/>
<accession>A0A0H2USY3</accession>
<accession>A0A4S3NYG8</accession>
<dbReference type="RefSeq" id="NP_858352.1">
    <property type="nucleotide sequence ID" value="NC_004851.1"/>
</dbReference>
<keyword evidence="1" id="KW-0614">Plasmid</keyword>
<accession>A0A2G3EFN1</accession>
<keyword evidence="2" id="KW-1185">Reference proteome</keyword>